<feature type="domain" description="ChsH2 rubredoxin-like zinc ribbon" evidence="2">
    <location>
        <begin position="16"/>
        <end position="51"/>
    </location>
</feature>
<dbReference type="InterPro" id="IPR052513">
    <property type="entry name" value="Thioester_dehydratase-like"/>
</dbReference>
<dbReference type="PANTHER" id="PTHR34075:SF5">
    <property type="entry name" value="BLR3430 PROTEIN"/>
    <property type="match status" value="1"/>
</dbReference>
<evidence type="ECO:0000259" key="1">
    <source>
        <dbReference type="Pfam" id="PF01796"/>
    </source>
</evidence>
<gene>
    <name evidence="3" type="ORF">BN112_3709</name>
</gene>
<dbReference type="RefSeq" id="WP_003815546.1">
    <property type="nucleotide sequence ID" value="NC_019382.1"/>
</dbReference>
<dbReference type="Gene3D" id="6.10.30.10">
    <property type="match status" value="1"/>
</dbReference>
<dbReference type="GeneID" id="69600362"/>
<evidence type="ECO:0000313" key="3">
    <source>
        <dbReference type="EMBL" id="CCJ55623.1"/>
    </source>
</evidence>
<dbReference type="Pfam" id="PF12172">
    <property type="entry name" value="zf-ChsH2"/>
    <property type="match status" value="1"/>
</dbReference>
<evidence type="ECO:0008006" key="5">
    <source>
        <dbReference type="Google" id="ProtNLM"/>
    </source>
</evidence>
<evidence type="ECO:0000313" key="4">
    <source>
        <dbReference type="Proteomes" id="UP000007564"/>
    </source>
</evidence>
<dbReference type="InterPro" id="IPR022002">
    <property type="entry name" value="ChsH2_Znr"/>
</dbReference>
<dbReference type="PANTHER" id="PTHR34075">
    <property type="entry name" value="BLR3430 PROTEIN"/>
    <property type="match status" value="1"/>
</dbReference>
<dbReference type="KEGG" id="bbh:BN112_3709"/>
<dbReference type="EMBL" id="HE965806">
    <property type="protein sequence ID" value="CCJ55623.1"/>
    <property type="molecule type" value="Genomic_DNA"/>
</dbReference>
<dbReference type="HOGENOM" id="CLU_119412_1_2_4"/>
<dbReference type="AlphaFoldDB" id="A0A0C6PBD2"/>
<organism evidence="3 4">
    <name type="scientific">Bordetella bronchiseptica 253</name>
    <dbReference type="NCBI Taxonomy" id="568707"/>
    <lineage>
        <taxon>Bacteria</taxon>
        <taxon>Pseudomonadati</taxon>
        <taxon>Pseudomonadota</taxon>
        <taxon>Betaproteobacteria</taxon>
        <taxon>Burkholderiales</taxon>
        <taxon>Alcaligenaceae</taxon>
        <taxon>Bordetella</taxon>
    </lineage>
</organism>
<dbReference type="SUPFAM" id="SSF50249">
    <property type="entry name" value="Nucleic acid-binding proteins"/>
    <property type="match status" value="1"/>
</dbReference>
<dbReference type="InterPro" id="IPR012340">
    <property type="entry name" value="NA-bd_OB-fold"/>
</dbReference>
<dbReference type="Pfam" id="PF01796">
    <property type="entry name" value="OB_ChsH2_C"/>
    <property type="match status" value="1"/>
</dbReference>
<name>A0A0C6PBD2_BORBO</name>
<evidence type="ECO:0000259" key="2">
    <source>
        <dbReference type="Pfam" id="PF12172"/>
    </source>
</evidence>
<dbReference type="InterPro" id="IPR002878">
    <property type="entry name" value="ChsH2_C"/>
</dbReference>
<feature type="domain" description="ChsH2 C-terminal OB-fold" evidence="1">
    <location>
        <begin position="53"/>
        <end position="118"/>
    </location>
</feature>
<dbReference type="Proteomes" id="UP000007564">
    <property type="component" value="Chromosome"/>
</dbReference>
<accession>A0A0C6PBD2</accession>
<reference evidence="3 4" key="1">
    <citation type="journal article" date="2012" name="BMC Genomics">
        <title>Comparative genomics of the classical Bordetella subspecies: the evolution and exchange of virulence-associated diversity amongst closely related pathogens.</title>
        <authorList>
            <person name="Park J."/>
            <person name="Zhang Y."/>
            <person name="Buboltz A.M."/>
            <person name="Zhang X."/>
            <person name="Schuster S.C."/>
            <person name="Ahuja U."/>
            <person name="Liu M."/>
            <person name="Miller J.F."/>
            <person name="Sebaihia M."/>
            <person name="Bentley S.D."/>
            <person name="Parkhill J."/>
            <person name="Harvill E.T."/>
        </authorList>
    </citation>
    <scope>NUCLEOTIDE SEQUENCE [LARGE SCALE GENOMIC DNA]</scope>
    <source>
        <strain evidence="3 4">253</strain>
    </source>
</reference>
<sequence>MDKPPITPNAESLPFWQGCRDHRLRYQQCASCGTVQRIPRAVCTHCHGRALQWRDSAGQGVVLSHTTVRRAPTPAFKADTPYAIALVDLDEGFRLMVNVRGGAGAPLAIGARVRIVFEARGDGAVPIAEMETP</sequence>
<protein>
    <recommendedName>
        <fullName evidence="5">DUF35 domain-containing protein</fullName>
    </recommendedName>
</protein>
<proteinExistence type="predicted"/>
<dbReference type="OrthoDB" id="5514845at2"/>